<reference evidence="3" key="1">
    <citation type="submission" date="2010-08" db="EMBL/GenBank/DDBJ databases">
        <authorList>
            <consortium name="Caenorhabditis japonica Sequencing Consortium"/>
            <person name="Wilson R.K."/>
        </authorList>
    </citation>
    <scope>NUCLEOTIDE SEQUENCE [LARGE SCALE GENOMIC DNA]</scope>
    <source>
        <strain evidence="3">DF5081</strain>
    </source>
</reference>
<sequence length="139" mass="15118">MPKSSSSSASPSASQTNTTASPSTVVEETPPVNKKLVPIDDLLVDQRNVDEWMTGIGNLHGTVELRENVCGLHGNLKPVLEAFKKVENCYSLKLAEEIHKLSVKYATIARVCEKIVEKMETSSDQEIPSSSESSCPRTS</sequence>
<keyword evidence="3" id="KW-1185">Reference proteome</keyword>
<feature type="compositionally biased region" description="Low complexity" evidence="1">
    <location>
        <begin position="1"/>
        <end position="24"/>
    </location>
</feature>
<evidence type="ECO:0000313" key="3">
    <source>
        <dbReference type="Proteomes" id="UP000005237"/>
    </source>
</evidence>
<evidence type="ECO:0000313" key="2">
    <source>
        <dbReference type="EnsemblMetazoa" id="CJA16023.1"/>
    </source>
</evidence>
<reference evidence="2" key="2">
    <citation type="submission" date="2022-06" db="UniProtKB">
        <authorList>
            <consortium name="EnsemblMetazoa"/>
        </authorList>
    </citation>
    <scope>IDENTIFICATION</scope>
    <source>
        <strain evidence="2">DF5081</strain>
    </source>
</reference>
<proteinExistence type="predicted"/>
<organism evidence="2 3">
    <name type="scientific">Caenorhabditis japonica</name>
    <dbReference type="NCBI Taxonomy" id="281687"/>
    <lineage>
        <taxon>Eukaryota</taxon>
        <taxon>Metazoa</taxon>
        <taxon>Ecdysozoa</taxon>
        <taxon>Nematoda</taxon>
        <taxon>Chromadorea</taxon>
        <taxon>Rhabditida</taxon>
        <taxon>Rhabditina</taxon>
        <taxon>Rhabditomorpha</taxon>
        <taxon>Rhabditoidea</taxon>
        <taxon>Rhabditidae</taxon>
        <taxon>Peloderinae</taxon>
        <taxon>Caenorhabditis</taxon>
    </lineage>
</organism>
<dbReference type="AlphaFoldDB" id="A0A8R1I5Z3"/>
<protein>
    <submittedName>
        <fullName evidence="2">Uncharacterized protein</fullName>
    </submittedName>
</protein>
<evidence type="ECO:0000256" key="1">
    <source>
        <dbReference type="SAM" id="MobiDB-lite"/>
    </source>
</evidence>
<dbReference type="Proteomes" id="UP000005237">
    <property type="component" value="Unassembled WGS sequence"/>
</dbReference>
<accession>A0A8R1I5Z3</accession>
<feature type="region of interest" description="Disordered" evidence="1">
    <location>
        <begin position="1"/>
        <end position="32"/>
    </location>
</feature>
<dbReference type="EnsemblMetazoa" id="CJA16023.1">
    <property type="protein sequence ID" value="CJA16023.1"/>
    <property type="gene ID" value="WBGene00135227"/>
</dbReference>
<name>A0A8R1I5Z3_CAEJA</name>